<evidence type="ECO:0000256" key="1">
    <source>
        <dbReference type="ARBA" id="ARBA00004651"/>
    </source>
</evidence>
<dbReference type="Pfam" id="PF01943">
    <property type="entry name" value="Polysacc_synt"/>
    <property type="match status" value="1"/>
</dbReference>
<keyword evidence="8" id="KW-1185">Reference proteome</keyword>
<keyword evidence="5 6" id="KW-0472">Membrane</keyword>
<feature type="transmembrane region" description="Helical" evidence="6">
    <location>
        <begin position="12"/>
        <end position="33"/>
    </location>
</feature>
<keyword evidence="4 6" id="KW-1133">Transmembrane helix</keyword>
<feature type="transmembrane region" description="Helical" evidence="6">
    <location>
        <begin position="453"/>
        <end position="474"/>
    </location>
</feature>
<feature type="transmembrane region" description="Helical" evidence="6">
    <location>
        <begin position="337"/>
        <end position="359"/>
    </location>
</feature>
<feature type="transmembrane region" description="Helical" evidence="6">
    <location>
        <begin position="303"/>
        <end position="325"/>
    </location>
</feature>
<feature type="transmembrane region" description="Helical" evidence="6">
    <location>
        <begin position="182"/>
        <end position="200"/>
    </location>
</feature>
<evidence type="ECO:0000313" key="8">
    <source>
        <dbReference type="Proteomes" id="UP001430172"/>
    </source>
</evidence>
<feature type="transmembrane region" description="Helical" evidence="6">
    <location>
        <begin position="392"/>
        <end position="411"/>
    </location>
</feature>
<protein>
    <submittedName>
        <fullName evidence="7">Polysaccharide biosynthesis protein</fullName>
    </submittedName>
</protein>
<dbReference type="RefSeq" id="WP_204132550.1">
    <property type="nucleotide sequence ID" value="NZ_JAFDVD010000021.1"/>
</dbReference>
<comment type="subcellular location">
    <subcellularLocation>
        <location evidence="1">Cell membrane</location>
        <topology evidence="1">Multi-pass membrane protein</topology>
    </subcellularLocation>
</comment>
<evidence type="ECO:0000256" key="3">
    <source>
        <dbReference type="ARBA" id="ARBA00022692"/>
    </source>
</evidence>
<dbReference type="InterPro" id="IPR002797">
    <property type="entry name" value="Polysacc_synth"/>
</dbReference>
<keyword evidence="3 6" id="KW-0812">Transmembrane</keyword>
<feature type="transmembrane region" description="Helical" evidence="6">
    <location>
        <begin position="153"/>
        <end position="176"/>
    </location>
</feature>
<feature type="transmembrane region" description="Helical" evidence="6">
    <location>
        <begin position="88"/>
        <end position="109"/>
    </location>
</feature>
<evidence type="ECO:0000256" key="5">
    <source>
        <dbReference type="ARBA" id="ARBA00023136"/>
    </source>
</evidence>
<proteinExistence type="predicted"/>
<dbReference type="Proteomes" id="UP001430172">
    <property type="component" value="Unassembled WGS sequence"/>
</dbReference>
<feature type="transmembrane region" description="Helical" evidence="6">
    <location>
        <begin position="45"/>
        <end position="67"/>
    </location>
</feature>
<reference evidence="7" key="1">
    <citation type="submission" date="2021-02" db="EMBL/GenBank/DDBJ databases">
        <title>Phycicoccus sp. MQZ13P-5T, whole genome shotgun sequence.</title>
        <authorList>
            <person name="Tuo L."/>
        </authorList>
    </citation>
    <scope>NUCLEOTIDE SEQUENCE</scope>
    <source>
        <strain evidence="7">MQZ13P-5</strain>
    </source>
</reference>
<evidence type="ECO:0000256" key="4">
    <source>
        <dbReference type="ARBA" id="ARBA00022989"/>
    </source>
</evidence>
<evidence type="ECO:0000256" key="6">
    <source>
        <dbReference type="SAM" id="Phobius"/>
    </source>
</evidence>
<sequence length="493" mass="50448">MAGVARGGAANVAGAVLSAVIGFALTVVVTRALPQAQAGVFFSTTSGFLVVVAVAQLGTNTGLVYFLSRARALDRPGDARSHLRAASLPVLGWTAVISAALVVAAPAVGRLVSPDEPTATATAVRVLAPFLLAASVENLAVSATRGLGTMRPTALLTLVVRPAAQLLLVGLASLTLGPAAAVAGWAAGYLVTAVAGTLWARRLLARSLRDAPPTGRRHREFWSFTWPRAIMTVAQMAMQRLDIVLVGALAGAVPAAVYAAATRFVVAGQMGSQAVTLAAQPRFAEHLAVDDTRSVGVLYRSSTAWLVLMTWPLYLALAAFSTTVVDVFGGGYDAGGAVVVILAVALMLSSLLGMVEVVLAMSGRTTWTLVNTLIGLGVQVGLDLVLIPRHGIIGAAIGWAAAIVLRNLLALAQVTSALRLHPFGASTVTAAVLGLVAAGVPLAVARLTLGDDVSALAVGLVVGGLAYVGGCAVLRRRLGLEELGAALRSRRRR</sequence>
<evidence type="ECO:0000256" key="2">
    <source>
        <dbReference type="ARBA" id="ARBA00022475"/>
    </source>
</evidence>
<evidence type="ECO:0000313" key="7">
    <source>
        <dbReference type="EMBL" id="MBM6402079.1"/>
    </source>
</evidence>
<dbReference type="EMBL" id="JAFDVD010000021">
    <property type="protein sequence ID" value="MBM6402079.1"/>
    <property type="molecule type" value="Genomic_DNA"/>
</dbReference>
<feature type="transmembrane region" description="Helical" evidence="6">
    <location>
        <begin position="121"/>
        <end position="141"/>
    </location>
</feature>
<dbReference type="PANTHER" id="PTHR30250">
    <property type="entry name" value="PST FAMILY PREDICTED COLANIC ACID TRANSPORTER"/>
    <property type="match status" value="1"/>
</dbReference>
<comment type="caution">
    <text evidence="7">The sequence shown here is derived from an EMBL/GenBank/DDBJ whole genome shotgun (WGS) entry which is preliminary data.</text>
</comment>
<organism evidence="7 8">
    <name type="scientific">Phycicoccus sonneratiae</name>
    <dbReference type="NCBI Taxonomy" id="2807628"/>
    <lineage>
        <taxon>Bacteria</taxon>
        <taxon>Bacillati</taxon>
        <taxon>Actinomycetota</taxon>
        <taxon>Actinomycetes</taxon>
        <taxon>Micrococcales</taxon>
        <taxon>Intrasporangiaceae</taxon>
        <taxon>Phycicoccus</taxon>
    </lineage>
</organism>
<dbReference type="InterPro" id="IPR050833">
    <property type="entry name" value="Poly_Biosynth_Transport"/>
</dbReference>
<feature type="transmembrane region" description="Helical" evidence="6">
    <location>
        <begin position="423"/>
        <end position="447"/>
    </location>
</feature>
<name>A0ABS2CQC8_9MICO</name>
<keyword evidence="2" id="KW-1003">Cell membrane</keyword>
<feature type="transmembrane region" description="Helical" evidence="6">
    <location>
        <begin position="244"/>
        <end position="266"/>
    </location>
</feature>
<dbReference type="PANTHER" id="PTHR30250:SF27">
    <property type="entry name" value="POLYSACCHARIDE BIOSYNTHESIS PROTEIN"/>
    <property type="match status" value="1"/>
</dbReference>
<gene>
    <name evidence="7" type="ORF">JQN70_16900</name>
</gene>
<accession>A0ABS2CQC8</accession>